<reference evidence="1 2" key="1">
    <citation type="submission" date="2020-08" db="EMBL/GenBank/DDBJ databases">
        <title>Genomic Encyclopedia of Type Strains, Phase IV (KMG-IV): sequencing the most valuable type-strain genomes for metagenomic binning, comparative biology and taxonomic classification.</title>
        <authorList>
            <person name="Goeker M."/>
        </authorList>
    </citation>
    <scope>NUCLEOTIDE SEQUENCE [LARGE SCALE GENOMIC DNA]</scope>
    <source>
        <strain evidence="1 2">DSM 26718</strain>
    </source>
</reference>
<dbReference type="EMBL" id="JACHGG010000001">
    <property type="protein sequence ID" value="MBB6057422.1"/>
    <property type="molecule type" value="Genomic_DNA"/>
</dbReference>
<gene>
    <name evidence="1" type="ORF">HNQ93_000252</name>
</gene>
<dbReference type="Proteomes" id="UP000532746">
    <property type="component" value="Unassembled WGS sequence"/>
</dbReference>
<keyword evidence="2" id="KW-1185">Reference proteome</keyword>
<accession>A0A7W9SWY9</accession>
<sequence length="164" mass="19054">MTILLEDPPQFRWQTDLDRLLPTIRQPVEELNWVVSNLQCWHLKEFVPTVAAWEAQMEHYYSYTVVSGKTLYDTFVDKNIQVVWGVFCGISGNLPDLSKDEVPYADGNRELWTEPESFQLTASEIEIVCWDSHITWVKFRDESQGDEFLKAFPGGQILRNPIAE</sequence>
<proteinExistence type="predicted"/>
<protein>
    <submittedName>
        <fullName evidence="1">Uncharacterized protein</fullName>
    </submittedName>
</protein>
<comment type="caution">
    <text evidence="1">The sequence shown here is derived from an EMBL/GenBank/DDBJ whole genome shotgun (WGS) entry which is preliminary data.</text>
</comment>
<name>A0A7W9SWY9_9BACT</name>
<evidence type="ECO:0000313" key="2">
    <source>
        <dbReference type="Proteomes" id="UP000532746"/>
    </source>
</evidence>
<dbReference type="RefSeq" id="WP_183402318.1">
    <property type="nucleotide sequence ID" value="NZ_JACHGG010000001.1"/>
</dbReference>
<dbReference type="AlphaFoldDB" id="A0A7W9SWY9"/>
<evidence type="ECO:0000313" key="1">
    <source>
        <dbReference type="EMBL" id="MBB6057422.1"/>
    </source>
</evidence>
<organism evidence="1 2">
    <name type="scientific">Hymenobacter luteus</name>
    <dbReference type="NCBI Taxonomy" id="1411122"/>
    <lineage>
        <taxon>Bacteria</taxon>
        <taxon>Pseudomonadati</taxon>
        <taxon>Bacteroidota</taxon>
        <taxon>Cytophagia</taxon>
        <taxon>Cytophagales</taxon>
        <taxon>Hymenobacteraceae</taxon>
        <taxon>Hymenobacter</taxon>
    </lineage>
</organism>